<feature type="region of interest" description="Disordered" evidence="1">
    <location>
        <begin position="103"/>
        <end position="158"/>
    </location>
</feature>
<gene>
    <name evidence="2" type="primary">Hypp3509</name>
    <name evidence="2" type="ORF">BLAG_LOCUS20233</name>
</gene>
<reference evidence="2" key="1">
    <citation type="submission" date="2022-01" db="EMBL/GenBank/DDBJ databases">
        <authorList>
            <person name="Braso-Vives M."/>
        </authorList>
    </citation>
    <scope>NUCLEOTIDE SEQUENCE</scope>
</reference>
<sequence length="312" mass="33404">MAAVHLLAHVEPPSPRIRRFVAFAIFTGFQRLWESPCYRNWFRRDVGISPVIPGVPDFPVDLGELRDTLVVNVLQQEQNNLRVAVGVMVEEFKGMKDIPDSIAGSVGAKRRASSAPSEAETGRSKRPRLGVSSGDESSMMDAESPETPPERHGEARPPLVTWNGRMAQPLSLRDPGPPPIEGYAPSLNLAVHTGGKFLFLKVVPVVVAVKGDPVADSRLAASVCPSMCPAAAWALAVLVVVAVQVDSVVDSCLAAEDVADSRRAAGEVVAAVEVPEEGGDGGVHVHVARLPGRNRSSILNVYIYTRNNSVFP</sequence>
<evidence type="ECO:0000256" key="1">
    <source>
        <dbReference type="SAM" id="MobiDB-lite"/>
    </source>
</evidence>
<protein>
    <submittedName>
        <fullName evidence="2">Hypp3509 protein</fullName>
    </submittedName>
</protein>
<organism evidence="2 3">
    <name type="scientific">Branchiostoma lanceolatum</name>
    <name type="common">Common lancelet</name>
    <name type="synonym">Amphioxus lanceolatum</name>
    <dbReference type="NCBI Taxonomy" id="7740"/>
    <lineage>
        <taxon>Eukaryota</taxon>
        <taxon>Metazoa</taxon>
        <taxon>Chordata</taxon>
        <taxon>Cephalochordata</taxon>
        <taxon>Leptocardii</taxon>
        <taxon>Amphioxiformes</taxon>
        <taxon>Branchiostomatidae</taxon>
        <taxon>Branchiostoma</taxon>
    </lineage>
</organism>
<name>A0A8K0A2P4_BRALA</name>
<dbReference type="EMBL" id="OV696691">
    <property type="protein sequence ID" value="CAH1266683.1"/>
    <property type="molecule type" value="Genomic_DNA"/>
</dbReference>
<evidence type="ECO:0000313" key="3">
    <source>
        <dbReference type="Proteomes" id="UP000838412"/>
    </source>
</evidence>
<dbReference type="Proteomes" id="UP000838412">
    <property type="component" value="Chromosome 6"/>
</dbReference>
<evidence type="ECO:0000313" key="2">
    <source>
        <dbReference type="EMBL" id="CAH1266683.1"/>
    </source>
</evidence>
<keyword evidence="3" id="KW-1185">Reference proteome</keyword>
<dbReference type="AlphaFoldDB" id="A0A8K0A2P4"/>
<accession>A0A8K0A2P4</accession>
<proteinExistence type="predicted"/>